<dbReference type="PANTHER" id="PTHR45339:SF1">
    <property type="entry name" value="HYBRID SIGNAL TRANSDUCTION HISTIDINE KINASE J"/>
    <property type="match status" value="1"/>
</dbReference>
<accession>A0A9D2PPH1</accession>
<evidence type="ECO:0000256" key="4">
    <source>
        <dbReference type="ARBA" id="ARBA00018672"/>
    </source>
</evidence>
<dbReference type="InterPro" id="IPR005467">
    <property type="entry name" value="His_kinase_dom"/>
</dbReference>
<keyword evidence="11" id="KW-0812">Transmembrane</keyword>
<keyword evidence="7" id="KW-0418">Kinase</keyword>
<dbReference type="PROSITE" id="PS50110">
    <property type="entry name" value="RESPONSE_REGULATORY"/>
    <property type="match status" value="2"/>
</dbReference>
<evidence type="ECO:0000259" key="12">
    <source>
        <dbReference type="PROSITE" id="PS50109"/>
    </source>
</evidence>
<evidence type="ECO:0000259" key="13">
    <source>
        <dbReference type="PROSITE" id="PS50110"/>
    </source>
</evidence>
<comment type="subcellular location">
    <subcellularLocation>
        <location evidence="2">Membrane</location>
    </subcellularLocation>
</comment>
<comment type="function">
    <text evidence="9">May play the central regulatory role in sporulation. It may be an element of the effector pathway responsible for the activation of sporulation genes in response to nutritional stress. Spo0A may act in concert with spo0H (a sigma factor) to control the expression of some genes that are critical to the sporulation process.</text>
</comment>
<evidence type="ECO:0000256" key="11">
    <source>
        <dbReference type="SAM" id="Phobius"/>
    </source>
</evidence>
<feature type="domain" description="Response regulatory" evidence="13">
    <location>
        <begin position="737"/>
        <end position="858"/>
    </location>
</feature>
<keyword evidence="11" id="KW-1133">Transmembrane helix</keyword>
<dbReference type="Gene3D" id="3.30.565.10">
    <property type="entry name" value="Histidine kinase-like ATPase, C-terminal domain"/>
    <property type="match status" value="1"/>
</dbReference>
<protein>
    <recommendedName>
        <fullName evidence="4">Stage 0 sporulation protein A homolog</fullName>
        <ecNumber evidence="3">2.7.13.3</ecNumber>
    </recommendedName>
</protein>
<feature type="transmembrane region" description="Helical" evidence="11">
    <location>
        <begin position="307"/>
        <end position="329"/>
    </location>
</feature>
<dbReference type="InterPro" id="IPR001789">
    <property type="entry name" value="Sig_transdc_resp-reg_receiver"/>
</dbReference>
<evidence type="ECO:0000313" key="15">
    <source>
        <dbReference type="Proteomes" id="UP000823886"/>
    </source>
</evidence>
<keyword evidence="6" id="KW-0808">Transferase</keyword>
<keyword evidence="8" id="KW-0902">Two-component regulatory system</keyword>
<dbReference type="Gene3D" id="1.10.287.130">
    <property type="match status" value="1"/>
</dbReference>
<dbReference type="AlphaFoldDB" id="A0A9D2PPH1"/>
<evidence type="ECO:0000256" key="7">
    <source>
        <dbReference type="ARBA" id="ARBA00022777"/>
    </source>
</evidence>
<dbReference type="SUPFAM" id="SSF52172">
    <property type="entry name" value="CheY-like"/>
    <property type="match status" value="2"/>
</dbReference>
<dbReference type="GO" id="GO:0016020">
    <property type="term" value="C:membrane"/>
    <property type="evidence" value="ECO:0007669"/>
    <property type="project" value="UniProtKB-SubCell"/>
</dbReference>
<dbReference type="PROSITE" id="PS50109">
    <property type="entry name" value="HIS_KIN"/>
    <property type="match status" value="1"/>
</dbReference>
<dbReference type="Pfam" id="PF00072">
    <property type="entry name" value="Response_reg"/>
    <property type="match status" value="2"/>
</dbReference>
<evidence type="ECO:0000256" key="3">
    <source>
        <dbReference type="ARBA" id="ARBA00012438"/>
    </source>
</evidence>
<dbReference type="SMART" id="SM00388">
    <property type="entry name" value="HisKA"/>
    <property type="match status" value="1"/>
</dbReference>
<feature type="domain" description="Histidine kinase" evidence="12">
    <location>
        <begin position="357"/>
        <end position="582"/>
    </location>
</feature>
<keyword evidence="5 10" id="KW-0597">Phosphoprotein</keyword>
<dbReference type="InterPro" id="IPR003594">
    <property type="entry name" value="HATPase_dom"/>
</dbReference>
<dbReference type="EMBL" id="DWVZ01000196">
    <property type="protein sequence ID" value="HJC64709.1"/>
    <property type="molecule type" value="Genomic_DNA"/>
</dbReference>
<dbReference type="EC" id="2.7.13.3" evidence="3"/>
<dbReference type="Gene3D" id="3.40.50.2300">
    <property type="match status" value="2"/>
</dbReference>
<dbReference type="Pfam" id="PF02518">
    <property type="entry name" value="HATPase_c"/>
    <property type="match status" value="1"/>
</dbReference>
<comment type="catalytic activity">
    <reaction evidence="1">
        <text>ATP + protein L-histidine = ADP + protein N-phospho-L-histidine.</text>
        <dbReference type="EC" id="2.7.13.3"/>
    </reaction>
</comment>
<feature type="modified residue" description="4-aspartylphosphate" evidence="10">
    <location>
        <position position="650"/>
    </location>
</feature>
<reference evidence="14" key="1">
    <citation type="journal article" date="2021" name="PeerJ">
        <title>Extensive microbial diversity within the chicken gut microbiome revealed by metagenomics and culture.</title>
        <authorList>
            <person name="Gilroy R."/>
            <person name="Ravi A."/>
            <person name="Getino M."/>
            <person name="Pursley I."/>
            <person name="Horton D.L."/>
            <person name="Alikhan N.F."/>
            <person name="Baker D."/>
            <person name="Gharbi K."/>
            <person name="Hall N."/>
            <person name="Watson M."/>
            <person name="Adriaenssens E.M."/>
            <person name="Foster-Nyarko E."/>
            <person name="Jarju S."/>
            <person name="Secka A."/>
            <person name="Antonio M."/>
            <person name="Oren A."/>
            <person name="Chaudhuri R.R."/>
            <person name="La Ragione R."/>
            <person name="Hildebrand F."/>
            <person name="Pallen M.J."/>
        </authorList>
    </citation>
    <scope>NUCLEOTIDE SEQUENCE</scope>
    <source>
        <strain evidence="14">ChiBcec2-3848</strain>
    </source>
</reference>
<dbReference type="PANTHER" id="PTHR45339">
    <property type="entry name" value="HYBRID SIGNAL TRANSDUCTION HISTIDINE KINASE J"/>
    <property type="match status" value="1"/>
</dbReference>
<proteinExistence type="predicted"/>
<dbReference type="InterPro" id="IPR036097">
    <property type="entry name" value="HisK_dim/P_sf"/>
</dbReference>
<reference evidence="14" key="2">
    <citation type="submission" date="2021-04" db="EMBL/GenBank/DDBJ databases">
        <authorList>
            <person name="Gilroy R."/>
        </authorList>
    </citation>
    <scope>NUCLEOTIDE SEQUENCE</scope>
    <source>
        <strain evidence="14">ChiBcec2-3848</strain>
    </source>
</reference>
<dbReference type="SMART" id="SM00448">
    <property type="entry name" value="REC"/>
    <property type="match status" value="2"/>
</dbReference>
<dbReference type="CDD" id="cd00082">
    <property type="entry name" value="HisKA"/>
    <property type="match status" value="1"/>
</dbReference>
<dbReference type="CDD" id="cd17546">
    <property type="entry name" value="REC_hyHK_CKI1_RcsC-like"/>
    <property type="match status" value="2"/>
</dbReference>
<evidence type="ECO:0000313" key="14">
    <source>
        <dbReference type="EMBL" id="HJC64709.1"/>
    </source>
</evidence>
<dbReference type="FunFam" id="3.30.565.10:FF:000006">
    <property type="entry name" value="Sensor histidine kinase WalK"/>
    <property type="match status" value="1"/>
</dbReference>
<dbReference type="Pfam" id="PF00512">
    <property type="entry name" value="HisKA"/>
    <property type="match status" value="1"/>
</dbReference>
<dbReference type="Proteomes" id="UP000823886">
    <property type="component" value="Unassembled WGS sequence"/>
</dbReference>
<dbReference type="SUPFAM" id="SSF47384">
    <property type="entry name" value="Homodimeric domain of signal transducing histidine kinase"/>
    <property type="match status" value="1"/>
</dbReference>
<dbReference type="InterPro" id="IPR003661">
    <property type="entry name" value="HisK_dim/P_dom"/>
</dbReference>
<evidence type="ECO:0000256" key="10">
    <source>
        <dbReference type="PROSITE-ProRule" id="PRU00169"/>
    </source>
</evidence>
<comment type="caution">
    <text evidence="14">The sequence shown here is derived from an EMBL/GenBank/DDBJ whole genome shotgun (WGS) entry which is preliminary data.</text>
</comment>
<keyword evidence="11" id="KW-0472">Membrane</keyword>
<gene>
    <name evidence="14" type="ORF">H9753_14030</name>
</gene>
<evidence type="ECO:0000256" key="8">
    <source>
        <dbReference type="ARBA" id="ARBA00023012"/>
    </source>
</evidence>
<sequence length="861" mass="96897">MNKMKKTLHFLWFSLAAVLLLCIGIFLWLNHSISKKNSETLQELTSTYMDGLSTQIQMHFETLVNMRMLQVHAIAQAIPPENVQELDDDVRTAMTDMAAFRDFTHLSIYDTEGRAYLIYGDDVEIENESLFLETVNRGDALFTTGIASDGTLMVMYGISVGYPNTEGYPLIGDDPCTALVAGVPVDTLSENLSLGVESSLIFAHIIRPDGSFVVKNESSGVDTETIYEWYRKNGYESGMENIDEQIAYMKQSVADNTVCSLEVAVQGELRHIYISPLPDTDWSLVCIMPHGVLDEALNRLGTHNSTVSMIGCFLILVCMLAVFFTYMYFSRRQMAELASAQKEAEYANKAKSEFLSNMSHDIRTPMNAIVGMTAIAATNIENQDKVLECLRKITLSSKHLLGLINDVLDMSKIESGKLTLHFDLLSLRETMESIVSIIQPQIKSRKQSFNIFIRGIQDENIYADGVRLNQVLLNLLSNAMKFTPDGGEITVTVSQEDSPKGETYVRTHFWVKDNGIGMTKEFQKKIFESFVREDNTRVRKTEGTGLGMTITKYIVDKCEGSIEVHSEIDQGTEFHVIFDFERGESNTEEMVLPDWKILVVDDDEELCRSAAETLDEIGVHSDWVTSGPAAIEMVEEHHAQHKDYFIVLLDCKMPEMDGIETARELRRRIGDDIPILLMSAYDWDDVEAEAKEAGISGFITKPLFKSTLYHSLLPFADMEKERTETHAEPKMDFTGKRLLVAEDNELNWEIANELLSLSGFTLDWAENGKLCVEQFQAAQPGYYSAILMDLRMPVMNGLDAAKTIRSLEREDAKKIPIIAMTADAFSDDIKACLDSGMNSHVAKPLNMQELLRILQKYCSDD</sequence>
<organism evidence="14 15">
    <name type="scientific">Candidatus Blautia merdavium</name>
    <dbReference type="NCBI Taxonomy" id="2838494"/>
    <lineage>
        <taxon>Bacteria</taxon>
        <taxon>Bacillati</taxon>
        <taxon>Bacillota</taxon>
        <taxon>Clostridia</taxon>
        <taxon>Lachnospirales</taxon>
        <taxon>Lachnospiraceae</taxon>
        <taxon>Blautia</taxon>
    </lineage>
</organism>
<feature type="modified residue" description="4-aspartylphosphate" evidence="10">
    <location>
        <position position="789"/>
    </location>
</feature>
<dbReference type="SMART" id="SM00387">
    <property type="entry name" value="HATPase_c"/>
    <property type="match status" value="1"/>
</dbReference>
<evidence type="ECO:0000256" key="5">
    <source>
        <dbReference type="ARBA" id="ARBA00022553"/>
    </source>
</evidence>
<dbReference type="InterPro" id="IPR011006">
    <property type="entry name" value="CheY-like_superfamily"/>
</dbReference>
<evidence type="ECO:0000256" key="9">
    <source>
        <dbReference type="ARBA" id="ARBA00024867"/>
    </source>
</evidence>
<evidence type="ECO:0000256" key="6">
    <source>
        <dbReference type="ARBA" id="ARBA00022679"/>
    </source>
</evidence>
<evidence type="ECO:0000256" key="1">
    <source>
        <dbReference type="ARBA" id="ARBA00000085"/>
    </source>
</evidence>
<dbReference type="SUPFAM" id="SSF55874">
    <property type="entry name" value="ATPase domain of HSP90 chaperone/DNA topoisomerase II/histidine kinase"/>
    <property type="match status" value="1"/>
</dbReference>
<evidence type="ECO:0000256" key="2">
    <source>
        <dbReference type="ARBA" id="ARBA00004370"/>
    </source>
</evidence>
<feature type="domain" description="Response regulatory" evidence="13">
    <location>
        <begin position="596"/>
        <end position="716"/>
    </location>
</feature>
<dbReference type="GO" id="GO:0000155">
    <property type="term" value="F:phosphorelay sensor kinase activity"/>
    <property type="evidence" value="ECO:0007669"/>
    <property type="project" value="InterPro"/>
</dbReference>
<dbReference type="InterPro" id="IPR004358">
    <property type="entry name" value="Sig_transdc_His_kin-like_C"/>
</dbReference>
<dbReference type="InterPro" id="IPR036890">
    <property type="entry name" value="HATPase_C_sf"/>
</dbReference>
<name>A0A9D2PPH1_9FIRM</name>
<dbReference type="PRINTS" id="PR00344">
    <property type="entry name" value="BCTRLSENSOR"/>
</dbReference>